<gene>
    <name evidence="1" type="ORF">OKA04_09650</name>
</gene>
<comment type="caution">
    <text evidence="1">The sequence shown here is derived from an EMBL/GenBank/DDBJ whole genome shotgun (WGS) entry which is preliminary data.</text>
</comment>
<accession>A0ABT3FN39</accession>
<name>A0ABT3FN39_9BACT</name>
<reference evidence="1 2" key="1">
    <citation type="submission" date="2022-10" db="EMBL/GenBank/DDBJ databases">
        <title>Luteolibacter flavescens strain MCCC 1K03193, whole genome shotgun sequencing project.</title>
        <authorList>
            <person name="Zhao G."/>
            <person name="Shen L."/>
        </authorList>
    </citation>
    <scope>NUCLEOTIDE SEQUENCE [LARGE SCALE GENOMIC DNA]</scope>
    <source>
        <strain evidence="1 2">MCCC 1K03193</strain>
    </source>
</reference>
<proteinExistence type="predicted"/>
<dbReference type="EMBL" id="JAPDDS010000004">
    <property type="protein sequence ID" value="MCW1884990.1"/>
    <property type="molecule type" value="Genomic_DNA"/>
</dbReference>
<evidence type="ECO:0000313" key="2">
    <source>
        <dbReference type="Proteomes" id="UP001207930"/>
    </source>
</evidence>
<dbReference type="RefSeq" id="WP_264500948.1">
    <property type="nucleotide sequence ID" value="NZ_JAPDDS010000004.1"/>
</dbReference>
<sequence>MKDKLPWLAGAVLLIVAMAFAGLSRKGQVSGHYRMVPGAVDEVAPDGTRLMEGRIELHFRPSRNVQSIEIVKLQTRDGKLLFTIPIPDGIRRTYVPGSVAAIPWSGHYNTKSPPVVVLTAKVNGEFQEVDLGIKD</sequence>
<evidence type="ECO:0000313" key="1">
    <source>
        <dbReference type="EMBL" id="MCW1884990.1"/>
    </source>
</evidence>
<protein>
    <submittedName>
        <fullName evidence="1">Uncharacterized protein</fullName>
    </submittedName>
</protein>
<keyword evidence="2" id="KW-1185">Reference proteome</keyword>
<organism evidence="1 2">
    <name type="scientific">Luteolibacter flavescens</name>
    <dbReference type="NCBI Taxonomy" id="1859460"/>
    <lineage>
        <taxon>Bacteria</taxon>
        <taxon>Pseudomonadati</taxon>
        <taxon>Verrucomicrobiota</taxon>
        <taxon>Verrucomicrobiia</taxon>
        <taxon>Verrucomicrobiales</taxon>
        <taxon>Verrucomicrobiaceae</taxon>
        <taxon>Luteolibacter</taxon>
    </lineage>
</organism>
<dbReference type="Proteomes" id="UP001207930">
    <property type="component" value="Unassembled WGS sequence"/>
</dbReference>